<feature type="domain" description="HTH tetR-type" evidence="2">
    <location>
        <begin position="22"/>
        <end position="69"/>
    </location>
</feature>
<dbReference type="RefSeq" id="WP_307048326.1">
    <property type="nucleotide sequence ID" value="NZ_JAUSYA010000001.1"/>
</dbReference>
<evidence type="ECO:0000313" key="3">
    <source>
        <dbReference type="EMBL" id="MDQ0687984.1"/>
    </source>
</evidence>
<dbReference type="Gene3D" id="1.10.10.60">
    <property type="entry name" value="Homeodomain-like"/>
    <property type="match status" value="1"/>
</dbReference>
<evidence type="ECO:0000313" key="4">
    <source>
        <dbReference type="Proteomes" id="UP001243364"/>
    </source>
</evidence>
<sequence>MTARTAKANTRTFTQNARRAQIVQAAIETLAESGYTKASFSRISQQAELCSTGMISYHFSGKPELFAEAARVIVEMAEKVAGMRMGDERTYRGKLSAYITSNFDFITSYPMHTRALTEIVKMIRDRQITGLEEVERNIMSVDRLAALLEQGCDAGEFGSFDCLTMALAIRGAIDAVVRRHLSQAAIDLDRCARELTVAFDRCTTPV</sequence>
<dbReference type="EMBL" id="JAUSYA010000001">
    <property type="protein sequence ID" value="MDQ0687984.1"/>
    <property type="molecule type" value="Genomic_DNA"/>
</dbReference>
<dbReference type="InterPro" id="IPR036271">
    <property type="entry name" value="Tet_transcr_reg_TetR-rel_C_sf"/>
</dbReference>
<reference evidence="3 4" key="1">
    <citation type="submission" date="2023-07" db="EMBL/GenBank/DDBJ databases">
        <title>Comparative genomics of wheat-associated soil bacteria to identify genetic determinants of phenazine resistance.</title>
        <authorList>
            <person name="Mouncey N."/>
        </authorList>
    </citation>
    <scope>NUCLEOTIDE SEQUENCE [LARGE SCALE GENOMIC DNA]</scope>
    <source>
        <strain evidence="3 4">W4I19-2</strain>
    </source>
</reference>
<accession>A0ABU0QBD7</accession>
<name>A0ABU0QBD7_STRAH</name>
<dbReference type="Pfam" id="PF00440">
    <property type="entry name" value="TetR_N"/>
    <property type="match status" value="1"/>
</dbReference>
<evidence type="ECO:0000256" key="1">
    <source>
        <dbReference type="ARBA" id="ARBA00023125"/>
    </source>
</evidence>
<dbReference type="PANTHER" id="PTHR30328">
    <property type="entry name" value="TRANSCRIPTIONAL REPRESSOR"/>
    <property type="match status" value="1"/>
</dbReference>
<comment type="caution">
    <text evidence="3">The sequence shown here is derived from an EMBL/GenBank/DDBJ whole genome shotgun (WGS) entry which is preliminary data.</text>
</comment>
<proteinExistence type="predicted"/>
<dbReference type="SUPFAM" id="SSF46689">
    <property type="entry name" value="Homeodomain-like"/>
    <property type="match status" value="1"/>
</dbReference>
<gene>
    <name evidence="3" type="ORF">QFZ56_006947</name>
</gene>
<dbReference type="Proteomes" id="UP001243364">
    <property type="component" value="Unassembled WGS sequence"/>
</dbReference>
<keyword evidence="1" id="KW-0238">DNA-binding</keyword>
<keyword evidence="4" id="KW-1185">Reference proteome</keyword>
<dbReference type="InterPro" id="IPR001647">
    <property type="entry name" value="HTH_TetR"/>
</dbReference>
<protein>
    <submittedName>
        <fullName evidence="3">AcrR family transcriptional regulator</fullName>
    </submittedName>
</protein>
<dbReference type="SUPFAM" id="SSF48498">
    <property type="entry name" value="Tetracyclin repressor-like, C-terminal domain"/>
    <property type="match status" value="1"/>
</dbReference>
<evidence type="ECO:0000259" key="2">
    <source>
        <dbReference type="Pfam" id="PF00440"/>
    </source>
</evidence>
<dbReference type="PANTHER" id="PTHR30328:SF54">
    <property type="entry name" value="HTH-TYPE TRANSCRIPTIONAL REPRESSOR SCO4008"/>
    <property type="match status" value="1"/>
</dbReference>
<organism evidence="3 4">
    <name type="scientific">Streptomyces achromogenes</name>
    <dbReference type="NCBI Taxonomy" id="67255"/>
    <lineage>
        <taxon>Bacteria</taxon>
        <taxon>Bacillati</taxon>
        <taxon>Actinomycetota</taxon>
        <taxon>Actinomycetes</taxon>
        <taxon>Kitasatosporales</taxon>
        <taxon>Streptomycetaceae</taxon>
        <taxon>Streptomyces</taxon>
    </lineage>
</organism>
<dbReference type="InterPro" id="IPR009057">
    <property type="entry name" value="Homeodomain-like_sf"/>
</dbReference>
<dbReference type="Gene3D" id="1.10.357.10">
    <property type="entry name" value="Tetracycline Repressor, domain 2"/>
    <property type="match status" value="1"/>
</dbReference>
<dbReference type="InterPro" id="IPR050109">
    <property type="entry name" value="HTH-type_TetR-like_transc_reg"/>
</dbReference>